<feature type="region of interest" description="Disordered" evidence="1">
    <location>
        <begin position="260"/>
        <end position="288"/>
    </location>
</feature>
<sequence length="314" mass="33610">MPTVTVVNDLVFGNLGPLTTTFTAPTTCAIIAAQPVIYQAKNTKYSFDPRDMDAIKVYPDQMRVASVRCGEDPRDQCLPSAEGWQKSHTYGQTLAYNYYSPGVHCPVGYTTAGVKAASSASGIFTQTRTFAEASGVGLNWFAREFLSPEETMVICVPSGYTAHPFIPGVASSTMSIPVESYTTVCSAPRVTPNVATVTRDGTTKIEVHPKETGAPNYDTRYISAALNPSTYMTEFGSEPDQFSGDAQVFDERPLIILVHTKEDMERHGDQGSQNDTKGDDAGGAGSTARPSAWAYAGIPIMAAAALGAITGWQM</sequence>
<evidence type="ECO:0000256" key="2">
    <source>
        <dbReference type="SAM" id="Phobius"/>
    </source>
</evidence>
<reference evidence="3 4" key="1">
    <citation type="journal article" date="2015" name="Genome Announc.">
        <title>Draft Genome Sequence and Gene Annotation of the Entomopathogenic Fungus Verticillium hemipterigenum.</title>
        <authorList>
            <person name="Horn F."/>
            <person name="Habel A."/>
            <person name="Scharf D.H."/>
            <person name="Dworschak J."/>
            <person name="Brakhage A.A."/>
            <person name="Guthke R."/>
            <person name="Hertweck C."/>
            <person name="Linde J."/>
        </authorList>
    </citation>
    <scope>NUCLEOTIDE SEQUENCE [LARGE SCALE GENOMIC DNA]</scope>
</reference>
<protein>
    <submittedName>
        <fullName evidence="3">Uncharacterized protein</fullName>
    </submittedName>
</protein>
<dbReference type="Proteomes" id="UP000039046">
    <property type="component" value="Unassembled WGS sequence"/>
</dbReference>
<evidence type="ECO:0000313" key="3">
    <source>
        <dbReference type="EMBL" id="CEJ94321.1"/>
    </source>
</evidence>
<name>A0A0A1TB98_9HYPO</name>
<evidence type="ECO:0000256" key="1">
    <source>
        <dbReference type="SAM" id="MobiDB-lite"/>
    </source>
</evidence>
<accession>A0A0A1TB98</accession>
<dbReference type="HOGENOM" id="CLU_059039_1_0_1"/>
<keyword evidence="2" id="KW-0472">Membrane</keyword>
<dbReference type="OrthoDB" id="5429716at2759"/>
<organism evidence="3 4">
    <name type="scientific">[Torrubiella] hemipterigena</name>
    <dbReference type="NCBI Taxonomy" id="1531966"/>
    <lineage>
        <taxon>Eukaryota</taxon>
        <taxon>Fungi</taxon>
        <taxon>Dikarya</taxon>
        <taxon>Ascomycota</taxon>
        <taxon>Pezizomycotina</taxon>
        <taxon>Sordariomycetes</taxon>
        <taxon>Hypocreomycetidae</taxon>
        <taxon>Hypocreales</taxon>
        <taxon>Clavicipitaceae</taxon>
        <taxon>Clavicipitaceae incertae sedis</taxon>
        <taxon>'Torrubiella' clade</taxon>
    </lineage>
</organism>
<gene>
    <name evidence="3" type="ORF">VHEMI09860</name>
</gene>
<dbReference type="EMBL" id="CDHN01000006">
    <property type="protein sequence ID" value="CEJ94321.1"/>
    <property type="molecule type" value="Genomic_DNA"/>
</dbReference>
<keyword evidence="2" id="KW-0812">Transmembrane</keyword>
<keyword evidence="4" id="KW-1185">Reference proteome</keyword>
<keyword evidence="2" id="KW-1133">Transmembrane helix</keyword>
<proteinExistence type="predicted"/>
<feature type="compositionally biased region" description="Basic and acidic residues" evidence="1">
    <location>
        <begin position="260"/>
        <end position="269"/>
    </location>
</feature>
<evidence type="ECO:0000313" key="4">
    <source>
        <dbReference type="Proteomes" id="UP000039046"/>
    </source>
</evidence>
<feature type="transmembrane region" description="Helical" evidence="2">
    <location>
        <begin position="292"/>
        <end position="312"/>
    </location>
</feature>
<dbReference type="AlphaFoldDB" id="A0A0A1TB98"/>